<dbReference type="KEGG" id="bad:BAD_1499"/>
<dbReference type="InterPro" id="IPR001173">
    <property type="entry name" value="Glyco_trans_2-like"/>
</dbReference>
<dbReference type="Pfam" id="PF00535">
    <property type="entry name" value="Glycos_transf_2"/>
    <property type="match status" value="1"/>
</dbReference>
<dbReference type="HOGENOM" id="CLU_632624_0_0_11"/>
<organism evidence="3 4">
    <name type="scientific">Bifidobacterium adolescentis (strain ATCC 15703 / DSM 20083 / NCTC 11814 / E194a)</name>
    <dbReference type="NCBI Taxonomy" id="367928"/>
    <lineage>
        <taxon>Bacteria</taxon>
        <taxon>Bacillati</taxon>
        <taxon>Actinomycetota</taxon>
        <taxon>Actinomycetes</taxon>
        <taxon>Bifidobacteriales</taxon>
        <taxon>Bifidobacteriaceae</taxon>
        <taxon>Bifidobacterium</taxon>
    </lineage>
</organism>
<keyword evidence="3" id="KW-0808">Transferase</keyword>
<dbReference type="RefSeq" id="WP_011743782.1">
    <property type="nucleotide sequence ID" value="NC_008618.1"/>
</dbReference>
<dbReference type="CAZy" id="GT2">
    <property type="family name" value="Glycosyltransferase Family 2"/>
</dbReference>
<dbReference type="STRING" id="367928.BAD_1499"/>
<protein>
    <submittedName>
        <fullName evidence="3">Glycosyl transferase</fullName>
    </submittedName>
</protein>
<accession>A1A3J7</accession>
<reference evidence="3 4" key="1">
    <citation type="submission" date="2006-12" db="EMBL/GenBank/DDBJ databases">
        <title>Bifidobacterium adolescentis complete genome sequence.</title>
        <authorList>
            <person name="Suzuki T."/>
            <person name="Tsuda Y."/>
            <person name="Kanou N."/>
            <person name="Inoue T."/>
            <person name="Kumazaki K."/>
            <person name="Nagano S."/>
            <person name="Hirai S."/>
            <person name="Tanaka K."/>
            <person name="Watanabe K."/>
        </authorList>
    </citation>
    <scope>NUCLEOTIDE SEQUENCE [LARGE SCALE GENOMIC DNA]</scope>
    <source>
        <strain evidence="4">ATCC 15703 / DSM 20083 / NCTC 11814 / E194a</strain>
    </source>
</reference>
<dbReference type="SUPFAM" id="SSF53448">
    <property type="entry name" value="Nucleotide-diphospho-sugar transferases"/>
    <property type="match status" value="1"/>
</dbReference>
<feature type="domain" description="Glycosyltransferase 2-like" evidence="2">
    <location>
        <begin position="9"/>
        <end position="135"/>
    </location>
</feature>
<keyword evidence="4" id="KW-1185">Reference proteome</keyword>
<proteinExistence type="predicted"/>
<dbReference type="InterPro" id="IPR029044">
    <property type="entry name" value="Nucleotide-diphossugar_trans"/>
</dbReference>
<evidence type="ECO:0000259" key="2">
    <source>
        <dbReference type="Pfam" id="PF00535"/>
    </source>
</evidence>
<dbReference type="GeneID" id="4556805"/>
<sequence length="447" mass="51542">MATIVPHFSILVPAYNVADYISDCLESVISQTFTDFEVIVVDDGSTDQTAEIVQNLQSKDARIRLIRLTHNSGRHVARKTAVDSSTGTYTLFLDADDAIEPHLLELLDFVSKKHDADMIRYGLSVIPGTDQDKKWAFDYEAMFNSADGELHGDDILKASFSFDFKQWVSWNIHTTMYRSDIVKSSFKEMPAERLNKLEDAYEYLVLCSRARTLYPITELRGLQYHIGRGISGRARYSIDKFMQDQRSVHDVVLAAQRFSNTQHVPAIQTATNWLSTRAVSIIQDDFQERLAPEECESALQSIAQTWNKETACQILCNCLESRVWWFCNMNSYPADNDPVIYWKIAFSHMMDSVSFKDVFISNKELQKQAAHIYEALSELDRRIAEKNQENSAREEAYKQAIIDENKQAIIEEYKQTTLPYRITNALLPNETRRRRIFNHLINKQNNQ</sequence>
<evidence type="ECO:0000256" key="1">
    <source>
        <dbReference type="SAM" id="Coils"/>
    </source>
</evidence>
<name>A1A3J7_BIFAA</name>
<dbReference type="Proteomes" id="UP000008702">
    <property type="component" value="Chromosome"/>
</dbReference>
<keyword evidence="1" id="KW-0175">Coiled coil</keyword>
<evidence type="ECO:0000313" key="3">
    <source>
        <dbReference type="EMBL" id="BAF40280.1"/>
    </source>
</evidence>
<dbReference type="Gene3D" id="3.90.550.10">
    <property type="entry name" value="Spore Coat Polysaccharide Biosynthesis Protein SpsA, Chain A"/>
    <property type="match status" value="1"/>
</dbReference>
<feature type="coiled-coil region" evidence="1">
    <location>
        <begin position="362"/>
        <end position="396"/>
    </location>
</feature>
<dbReference type="PANTHER" id="PTHR43685:SF2">
    <property type="entry name" value="GLYCOSYLTRANSFERASE 2-LIKE DOMAIN-CONTAINING PROTEIN"/>
    <property type="match status" value="1"/>
</dbReference>
<evidence type="ECO:0000313" key="4">
    <source>
        <dbReference type="Proteomes" id="UP000008702"/>
    </source>
</evidence>
<gene>
    <name evidence="3" type="ordered locus">BAD_1499</name>
</gene>
<dbReference type="PANTHER" id="PTHR43685">
    <property type="entry name" value="GLYCOSYLTRANSFERASE"/>
    <property type="match status" value="1"/>
</dbReference>
<dbReference type="GO" id="GO:0016740">
    <property type="term" value="F:transferase activity"/>
    <property type="evidence" value="ECO:0007669"/>
    <property type="project" value="UniProtKB-KW"/>
</dbReference>
<dbReference type="AlphaFoldDB" id="A1A3J7"/>
<dbReference type="InterPro" id="IPR050834">
    <property type="entry name" value="Glycosyltransf_2"/>
</dbReference>
<dbReference type="CDD" id="cd00761">
    <property type="entry name" value="Glyco_tranf_GTA_type"/>
    <property type="match status" value="1"/>
</dbReference>
<dbReference type="EMBL" id="AP009256">
    <property type="protein sequence ID" value="BAF40280.1"/>
    <property type="molecule type" value="Genomic_DNA"/>
</dbReference>